<evidence type="ECO:0000313" key="2">
    <source>
        <dbReference type="EMBL" id="VDN11710.1"/>
    </source>
</evidence>
<accession>A0A3P7LEC1</accession>
<protein>
    <submittedName>
        <fullName evidence="2">Uncharacterized protein</fullName>
    </submittedName>
</protein>
<feature type="region of interest" description="Disordered" evidence="1">
    <location>
        <begin position="99"/>
        <end position="140"/>
    </location>
</feature>
<dbReference type="Proteomes" id="UP000281553">
    <property type="component" value="Unassembled WGS sequence"/>
</dbReference>
<dbReference type="AlphaFoldDB" id="A0A3P7LEC1"/>
<dbReference type="EMBL" id="UYRU01052075">
    <property type="protein sequence ID" value="VDN11710.1"/>
    <property type="molecule type" value="Genomic_DNA"/>
</dbReference>
<organism evidence="2 3">
    <name type="scientific">Dibothriocephalus latus</name>
    <name type="common">Fish tapeworm</name>
    <name type="synonym">Diphyllobothrium latum</name>
    <dbReference type="NCBI Taxonomy" id="60516"/>
    <lineage>
        <taxon>Eukaryota</taxon>
        <taxon>Metazoa</taxon>
        <taxon>Spiralia</taxon>
        <taxon>Lophotrochozoa</taxon>
        <taxon>Platyhelminthes</taxon>
        <taxon>Cestoda</taxon>
        <taxon>Eucestoda</taxon>
        <taxon>Diphyllobothriidea</taxon>
        <taxon>Diphyllobothriidae</taxon>
        <taxon>Dibothriocephalus</taxon>
    </lineage>
</organism>
<evidence type="ECO:0000256" key="1">
    <source>
        <dbReference type="SAM" id="MobiDB-lite"/>
    </source>
</evidence>
<reference evidence="2 3" key="1">
    <citation type="submission" date="2018-11" db="EMBL/GenBank/DDBJ databases">
        <authorList>
            <consortium name="Pathogen Informatics"/>
        </authorList>
    </citation>
    <scope>NUCLEOTIDE SEQUENCE [LARGE SCALE GENOMIC DNA]</scope>
</reference>
<proteinExistence type="predicted"/>
<feature type="compositionally biased region" description="Polar residues" evidence="1">
    <location>
        <begin position="119"/>
        <end position="131"/>
    </location>
</feature>
<sequence length="140" mass="15090">MNNTPFSAAARNSRQIKVCEGDLFDGVAGYEAKPRENDHKTNVNVKSTINRNKGPSKLEESYTIRLSALQPRSPPNDGYAAKKLFRSHAVSPPTLAYIFSNPPTSSPGADSEKGDTLQHCESPNEGTSNTVEVVGLKNGT</sequence>
<gene>
    <name evidence="2" type="ORF">DILT_LOCUS7541</name>
</gene>
<evidence type="ECO:0000313" key="3">
    <source>
        <dbReference type="Proteomes" id="UP000281553"/>
    </source>
</evidence>
<keyword evidence="3" id="KW-1185">Reference proteome</keyword>
<name>A0A3P7LEC1_DIBLA</name>